<dbReference type="GO" id="GO:0006508">
    <property type="term" value="P:proteolysis"/>
    <property type="evidence" value="ECO:0007669"/>
    <property type="project" value="UniProtKB-KW"/>
</dbReference>
<feature type="region of interest" description="Disordered" evidence="3">
    <location>
        <begin position="211"/>
        <end position="233"/>
    </location>
</feature>
<comment type="caution">
    <text evidence="5">The sequence shown here is derived from an EMBL/GenBank/DDBJ whole genome shotgun (WGS) entry which is preliminary data.</text>
</comment>
<accession>A0A8S1WJ77</accession>
<keyword evidence="6" id="KW-1185">Reference proteome</keyword>
<dbReference type="OrthoDB" id="9592245at2759"/>
<sequence>MLFEQYKDYEYDRKKMELEIEYHTPKTIFVKAFGIELLFRDVWPYLIDDDRKLKLVILNFIVQYCKTMIPKWKTTENYYENFNHGNIEKPNEECSHTFYFFQYLDEWSLCIYSTQQKTLYSYVLSESTQKKIKTIFTDKGIKVDQRINIQQSVTIAEEDTIVMVKLLYQICKQQELIFEFTQEMAIEWRKMIKVIDLFLFELHKQYKEQMEIQQNQSKSQTHSNPNLSIKQDTKSLEFNPDKSKIGEAPLSNQSLKSIKQQASFEKSLSVSRVAHGQVTDEMIQLSKEEYNHLIETFKQQVIQELQQIEPQHPTVFLQKYLKGNGDLMVKKDDQGKDELVVKLKGEQLQVLLQQYEKYYQQQINNKQFEKQQEQMKQQYQQYIQFQQLLNYYYQHDPPKYSKLVTEYYNRLNEQTLQKLKPLFPQNIQQQESSQNNISQQSLKVPYSPQMQSLSYSKSSDRYNKPINPLIQPNFNVSKSFSQNQQLQNSINLSKSIDPQFKPSPQNTVVCSRYNKQITYSEINLLQNKGEMTENLLNFYIRYLEEKQSSLQLGTLKQLKLRVFYLSTTFYKTLIKEYNNPDSISYQSASVYTSKHIGKDNTIFDKFDIILIPIVIASGLETILININLAQQTIYFYDSLINGVGSQSMAQSHIAQNGLLNNPFLMCCLRFLEIEYNQKLMKTLSLLKWNIVYSPHEKIIENSKTNTMIAFLMTQISKGIQVEKTFTIQLDLAKFTSNLLKLFSQLGITQNRKNELNFEKMVL</sequence>
<dbReference type="EMBL" id="CAJJDO010000092">
    <property type="protein sequence ID" value="CAD8188727.1"/>
    <property type="molecule type" value="Genomic_DNA"/>
</dbReference>
<reference evidence="5" key="1">
    <citation type="submission" date="2021-01" db="EMBL/GenBank/DDBJ databases">
        <authorList>
            <consortium name="Genoscope - CEA"/>
            <person name="William W."/>
        </authorList>
    </citation>
    <scope>NUCLEOTIDE SEQUENCE</scope>
</reference>
<feature type="compositionally biased region" description="Polar residues" evidence="3">
    <location>
        <begin position="211"/>
        <end position="230"/>
    </location>
</feature>
<gene>
    <name evidence="5" type="ORF">PPENT_87.1.T0920060</name>
</gene>
<evidence type="ECO:0000259" key="4">
    <source>
        <dbReference type="PROSITE" id="PS50600"/>
    </source>
</evidence>
<protein>
    <recommendedName>
        <fullName evidence="4">Ubiquitin-like protease family profile domain-containing protein</fullName>
    </recommendedName>
</protein>
<dbReference type="Proteomes" id="UP000689195">
    <property type="component" value="Unassembled WGS sequence"/>
</dbReference>
<evidence type="ECO:0000256" key="1">
    <source>
        <dbReference type="ARBA" id="ARBA00022670"/>
    </source>
</evidence>
<keyword evidence="1" id="KW-0645">Protease</keyword>
<evidence type="ECO:0000256" key="2">
    <source>
        <dbReference type="ARBA" id="ARBA00022801"/>
    </source>
</evidence>
<dbReference type="GO" id="GO:0008234">
    <property type="term" value="F:cysteine-type peptidase activity"/>
    <property type="evidence" value="ECO:0007669"/>
    <property type="project" value="InterPro"/>
</dbReference>
<evidence type="ECO:0000313" key="6">
    <source>
        <dbReference type="Proteomes" id="UP000689195"/>
    </source>
</evidence>
<keyword evidence="2" id="KW-0378">Hydrolase</keyword>
<evidence type="ECO:0000256" key="3">
    <source>
        <dbReference type="SAM" id="MobiDB-lite"/>
    </source>
</evidence>
<evidence type="ECO:0000313" key="5">
    <source>
        <dbReference type="EMBL" id="CAD8188727.1"/>
    </source>
</evidence>
<dbReference type="AlphaFoldDB" id="A0A8S1WJ77"/>
<name>A0A8S1WJ77_9CILI</name>
<organism evidence="5 6">
    <name type="scientific">Paramecium pentaurelia</name>
    <dbReference type="NCBI Taxonomy" id="43138"/>
    <lineage>
        <taxon>Eukaryota</taxon>
        <taxon>Sar</taxon>
        <taxon>Alveolata</taxon>
        <taxon>Ciliophora</taxon>
        <taxon>Intramacronucleata</taxon>
        <taxon>Oligohymenophorea</taxon>
        <taxon>Peniculida</taxon>
        <taxon>Parameciidae</taxon>
        <taxon>Paramecium</taxon>
    </lineage>
</organism>
<feature type="domain" description="Ubiquitin-like protease family profile" evidence="4">
    <location>
        <begin position="515"/>
        <end position="667"/>
    </location>
</feature>
<dbReference type="InterPro" id="IPR003653">
    <property type="entry name" value="Peptidase_C48_C"/>
</dbReference>
<proteinExistence type="predicted"/>
<dbReference type="PROSITE" id="PS50600">
    <property type="entry name" value="ULP_PROTEASE"/>
    <property type="match status" value="1"/>
</dbReference>